<dbReference type="PROSITE" id="PS50157">
    <property type="entry name" value="ZINC_FINGER_C2H2_2"/>
    <property type="match status" value="1"/>
</dbReference>
<dbReference type="EMBL" id="KQ419395">
    <property type="protein sequence ID" value="KOF83722.1"/>
    <property type="molecule type" value="Genomic_DNA"/>
</dbReference>
<comment type="similarity">
    <text evidence="2">Belongs to the krueppel C2H2-type zinc-finger protein family.</text>
</comment>
<keyword evidence="4" id="KW-0677">Repeat</keyword>
<dbReference type="PANTHER" id="PTHR24393:SF100">
    <property type="entry name" value="ZINC FINGER PROTEIN-RELATED"/>
    <property type="match status" value="1"/>
</dbReference>
<evidence type="ECO:0000256" key="2">
    <source>
        <dbReference type="ARBA" id="ARBA00006991"/>
    </source>
</evidence>
<dbReference type="GO" id="GO:0001228">
    <property type="term" value="F:DNA-binding transcription activator activity, RNA polymerase II-specific"/>
    <property type="evidence" value="ECO:0007669"/>
    <property type="project" value="TreeGrafter"/>
</dbReference>
<evidence type="ECO:0000259" key="9">
    <source>
        <dbReference type="PROSITE" id="PS50157"/>
    </source>
</evidence>
<dbReference type="FunFam" id="3.30.160.60:FF:001498">
    <property type="entry name" value="Zinc finger protein 404"/>
    <property type="match status" value="1"/>
</dbReference>
<gene>
    <name evidence="10" type="ORF">OCBIM_22023377mg</name>
</gene>
<reference evidence="10" key="1">
    <citation type="submission" date="2015-07" db="EMBL/GenBank/DDBJ databases">
        <title>MeaNS - Measles Nucleotide Surveillance Program.</title>
        <authorList>
            <person name="Tran T."/>
            <person name="Druce J."/>
        </authorList>
    </citation>
    <scope>NUCLEOTIDE SEQUENCE</scope>
    <source>
        <strain evidence="10">UCB-OBI-ISO-001</strain>
        <tissue evidence="10">Gonad</tissue>
    </source>
</reference>
<dbReference type="GO" id="GO:0000978">
    <property type="term" value="F:RNA polymerase II cis-regulatory region sequence-specific DNA binding"/>
    <property type="evidence" value="ECO:0007669"/>
    <property type="project" value="TreeGrafter"/>
</dbReference>
<accession>A0A0L8H3E7</accession>
<evidence type="ECO:0000256" key="7">
    <source>
        <dbReference type="ARBA" id="ARBA00023242"/>
    </source>
</evidence>
<evidence type="ECO:0000256" key="5">
    <source>
        <dbReference type="ARBA" id="ARBA00022771"/>
    </source>
</evidence>
<dbReference type="GO" id="GO:0008270">
    <property type="term" value="F:zinc ion binding"/>
    <property type="evidence" value="ECO:0007669"/>
    <property type="project" value="UniProtKB-KW"/>
</dbReference>
<feature type="domain" description="C2H2-type" evidence="9">
    <location>
        <begin position="62"/>
        <end position="89"/>
    </location>
</feature>
<evidence type="ECO:0000313" key="10">
    <source>
        <dbReference type="EMBL" id="KOF83722.1"/>
    </source>
</evidence>
<name>A0A0L8H3E7_OCTBM</name>
<keyword evidence="3" id="KW-0479">Metal-binding</keyword>
<dbReference type="SUPFAM" id="SSF57667">
    <property type="entry name" value="beta-beta-alpha zinc fingers"/>
    <property type="match status" value="1"/>
</dbReference>
<dbReference type="GO" id="GO:0005634">
    <property type="term" value="C:nucleus"/>
    <property type="evidence" value="ECO:0007669"/>
    <property type="project" value="UniProtKB-SubCell"/>
</dbReference>
<comment type="subcellular location">
    <subcellularLocation>
        <location evidence="1">Nucleus</location>
    </subcellularLocation>
</comment>
<keyword evidence="7" id="KW-0539">Nucleus</keyword>
<evidence type="ECO:0000256" key="6">
    <source>
        <dbReference type="ARBA" id="ARBA00022833"/>
    </source>
</evidence>
<dbReference type="InterPro" id="IPR013087">
    <property type="entry name" value="Znf_C2H2_type"/>
</dbReference>
<evidence type="ECO:0000256" key="1">
    <source>
        <dbReference type="ARBA" id="ARBA00004123"/>
    </source>
</evidence>
<dbReference type="AlphaFoldDB" id="A0A0L8H3E7"/>
<protein>
    <recommendedName>
        <fullName evidence="9">C2H2-type domain-containing protein</fullName>
    </recommendedName>
</protein>
<organism evidence="10">
    <name type="scientific">Octopus bimaculoides</name>
    <name type="common">California two-spotted octopus</name>
    <dbReference type="NCBI Taxonomy" id="37653"/>
    <lineage>
        <taxon>Eukaryota</taxon>
        <taxon>Metazoa</taxon>
        <taxon>Spiralia</taxon>
        <taxon>Lophotrochozoa</taxon>
        <taxon>Mollusca</taxon>
        <taxon>Cephalopoda</taxon>
        <taxon>Coleoidea</taxon>
        <taxon>Octopodiformes</taxon>
        <taxon>Octopoda</taxon>
        <taxon>Incirrata</taxon>
        <taxon>Octopodidae</taxon>
        <taxon>Octopus</taxon>
    </lineage>
</organism>
<dbReference type="Gene3D" id="3.30.160.60">
    <property type="entry name" value="Classic Zinc Finger"/>
    <property type="match status" value="2"/>
</dbReference>
<evidence type="ECO:0000256" key="4">
    <source>
        <dbReference type="ARBA" id="ARBA00022737"/>
    </source>
</evidence>
<dbReference type="PANTHER" id="PTHR24393">
    <property type="entry name" value="ZINC FINGER PROTEIN"/>
    <property type="match status" value="1"/>
</dbReference>
<dbReference type="InterPro" id="IPR036236">
    <property type="entry name" value="Znf_C2H2_sf"/>
</dbReference>
<dbReference type="Pfam" id="PF00096">
    <property type="entry name" value="zf-C2H2"/>
    <property type="match status" value="1"/>
</dbReference>
<evidence type="ECO:0000256" key="3">
    <source>
        <dbReference type="ARBA" id="ARBA00022723"/>
    </source>
</evidence>
<sequence>MSAKSLSDHRALTSRKRIHFTDKSFTENSKLTAHKCIHTGKKGKGYFAWLLLQWYHLPVGDNLASVCGKSFNKSDTLTKHKRIHTGEKPYHCEIWQIIH</sequence>
<evidence type="ECO:0000256" key="8">
    <source>
        <dbReference type="PROSITE-ProRule" id="PRU00042"/>
    </source>
</evidence>
<keyword evidence="5 8" id="KW-0863">Zinc-finger</keyword>
<keyword evidence="6" id="KW-0862">Zinc</keyword>
<proteinExistence type="inferred from homology"/>